<dbReference type="SMART" id="SM00062">
    <property type="entry name" value="PBPb"/>
    <property type="match status" value="1"/>
</dbReference>
<protein>
    <submittedName>
        <fullName evidence="4">Transporter substrate-binding domain-containing protein</fullName>
    </submittedName>
</protein>
<sequence>MGRIGRAIVNCIAAGVAVTLLSPGAHAVDLPAQVTVPSFWDPAHRMEKPDLSEVRAVRILVEAENPPFAFVGADGLPTGFSIELARAICVELDVPCTVQTLRWDLLPSGIESDLGDAIIGSLAVSADSRARFDFSNRFLTRPARFVVRNKGPELEMIPEGLAGKRIAVQRGTAHEAYLRAFFPGSVLHTYETADAARTALKNGDVEALFEDGLNASLWLNGSTSENCCRFAGAPFTEARYFGEGLTVAVAPGNDRLREAFDFALARIQQNGTFREIFLRYFPVSFY</sequence>
<evidence type="ECO:0000259" key="3">
    <source>
        <dbReference type="SMART" id="SM00062"/>
    </source>
</evidence>
<dbReference type="PANTHER" id="PTHR35936">
    <property type="entry name" value="MEMBRANE-BOUND LYTIC MUREIN TRANSGLYCOSYLASE F"/>
    <property type="match status" value="1"/>
</dbReference>
<feature type="signal peptide" evidence="2">
    <location>
        <begin position="1"/>
        <end position="27"/>
    </location>
</feature>
<accession>A0AAW5QWK0</accession>
<evidence type="ECO:0000256" key="2">
    <source>
        <dbReference type="SAM" id="SignalP"/>
    </source>
</evidence>
<evidence type="ECO:0000313" key="5">
    <source>
        <dbReference type="Proteomes" id="UP001320898"/>
    </source>
</evidence>
<evidence type="ECO:0000313" key="4">
    <source>
        <dbReference type="EMBL" id="MCT8970699.1"/>
    </source>
</evidence>
<keyword evidence="1 2" id="KW-0732">Signal</keyword>
<reference evidence="4 5" key="1">
    <citation type="submission" date="2022-04" db="EMBL/GenBank/DDBJ databases">
        <authorList>
            <person name="Ye Y.-Q."/>
            <person name="Du Z.-J."/>
        </authorList>
    </citation>
    <scope>NUCLEOTIDE SEQUENCE [LARGE SCALE GENOMIC DNA]</scope>
    <source>
        <strain evidence="4 5">A6E488</strain>
    </source>
</reference>
<feature type="domain" description="Solute-binding protein family 3/N-terminal" evidence="3">
    <location>
        <begin position="56"/>
        <end position="284"/>
    </location>
</feature>
<evidence type="ECO:0000256" key="1">
    <source>
        <dbReference type="ARBA" id="ARBA00022729"/>
    </source>
</evidence>
<gene>
    <name evidence="4" type="ORF">MUB46_02390</name>
</gene>
<dbReference type="Pfam" id="PF00497">
    <property type="entry name" value="SBP_bac_3"/>
    <property type="match status" value="1"/>
</dbReference>
<dbReference type="EMBL" id="JALIDZ010000001">
    <property type="protein sequence ID" value="MCT8970699.1"/>
    <property type="molecule type" value="Genomic_DNA"/>
</dbReference>
<dbReference type="PANTHER" id="PTHR35936:SF35">
    <property type="entry name" value="L-CYSTINE-BINDING PROTEIN TCYJ"/>
    <property type="match status" value="1"/>
</dbReference>
<dbReference type="InterPro" id="IPR001638">
    <property type="entry name" value="Solute-binding_3/MltF_N"/>
</dbReference>
<comment type="caution">
    <text evidence="4">The sequence shown here is derived from an EMBL/GenBank/DDBJ whole genome shotgun (WGS) entry which is preliminary data.</text>
</comment>
<name>A0AAW5QWK0_9HYPH</name>
<proteinExistence type="predicted"/>
<organism evidence="4 5">
    <name type="scientific">Microbaculum marinisediminis</name>
    <dbReference type="NCBI Taxonomy" id="2931392"/>
    <lineage>
        <taxon>Bacteria</taxon>
        <taxon>Pseudomonadati</taxon>
        <taxon>Pseudomonadota</taxon>
        <taxon>Alphaproteobacteria</taxon>
        <taxon>Hyphomicrobiales</taxon>
        <taxon>Tepidamorphaceae</taxon>
        <taxon>Microbaculum</taxon>
    </lineage>
</organism>
<dbReference type="SUPFAM" id="SSF53850">
    <property type="entry name" value="Periplasmic binding protein-like II"/>
    <property type="match status" value="1"/>
</dbReference>
<dbReference type="Proteomes" id="UP001320898">
    <property type="component" value="Unassembled WGS sequence"/>
</dbReference>
<feature type="chain" id="PRO_5043453685" evidence="2">
    <location>
        <begin position="28"/>
        <end position="286"/>
    </location>
</feature>
<dbReference type="AlphaFoldDB" id="A0AAW5QWK0"/>
<keyword evidence="5" id="KW-1185">Reference proteome</keyword>
<dbReference type="Gene3D" id="3.40.190.10">
    <property type="entry name" value="Periplasmic binding protein-like II"/>
    <property type="match status" value="2"/>
</dbReference>
<dbReference type="RefSeq" id="WP_261614261.1">
    <property type="nucleotide sequence ID" value="NZ_JALIDZ010000001.1"/>
</dbReference>